<keyword evidence="1" id="KW-0472">Membrane</keyword>
<evidence type="ECO:0000256" key="1">
    <source>
        <dbReference type="SAM" id="Phobius"/>
    </source>
</evidence>
<organism evidence="2">
    <name type="scientific">Spironucleus salmonicida</name>
    <dbReference type="NCBI Taxonomy" id="348837"/>
    <lineage>
        <taxon>Eukaryota</taxon>
        <taxon>Metamonada</taxon>
        <taxon>Diplomonadida</taxon>
        <taxon>Hexamitidae</taxon>
        <taxon>Hexamitinae</taxon>
        <taxon>Spironucleus</taxon>
    </lineage>
</organism>
<keyword evidence="1" id="KW-0812">Transmembrane</keyword>
<protein>
    <submittedName>
        <fullName evidence="2">Uncharacterized protein</fullName>
    </submittedName>
</protein>
<dbReference type="VEuPathDB" id="GiardiaDB:SS50377_28200"/>
<dbReference type="RefSeq" id="XP_067760998.1">
    <property type="nucleotide sequence ID" value="XM_067911976.1"/>
</dbReference>
<evidence type="ECO:0000313" key="4">
    <source>
        <dbReference type="Proteomes" id="UP000018208"/>
    </source>
</evidence>
<reference evidence="2 3" key="1">
    <citation type="journal article" date="2014" name="PLoS Genet.">
        <title>The Genome of Spironucleus salmonicida Highlights a Fish Pathogen Adapted to Fluctuating Environments.</title>
        <authorList>
            <person name="Xu F."/>
            <person name="Jerlstrom-Hultqvist J."/>
            <person name="Einarsson E."/>
            <person name="Astvaldsson A."/>
            <person name="Svard S.G."/>
            <person name="Andersson J.O."/>
        </authorList>
    </citation>
    <scope>NUCLEOTIDE SEQUENCE</scope>
    <source>
        <strain evidence="3">ATCC 50377</strain>
    </source>
</reference>
<sequence>MANNAGAQNYLKYLANPSKQDFKTFNEDLLPLLCLFLQIVLSLAGLVFSATPLFYIAFIAAYYHIGSSTNKMYSLFALIPLTLYTLHKWKITNFD</sequence>
<accession>V6LQ30</accession>
<dbReference type="GeneID" id="94302223"/>
<dbReference type="EMBL" id="AUWU02000008">
    <property type="protein sequence ID" value="KAH0570225.1"/>
    <property type="molecule type" value="Genomic_DNA"/>
</dbReference>
<dbReference type="Proteomes" id="UP000018208">
    <property type="component" value="Unassembled WGS sequence"/>
</dbReference>
<keyword evidence="1" id="KW-1133">Transmembrane helix</keyword>
<keyword evidence="4" id="KW-1185">Reference proteome</keyword>
<name>V6LQ30_9EUKA</name>
<evidence type="ECO:0000313" key="2">
    <source>
        <dbReference type="EMBL" id="EST46353.1"/>
    </source>
</evidence>
<evidence type="ECO:0000313" key="3">
    <source>
        <dbReference type="EMBL" id="KAH0570225.1"/>
    </source>
</evidence>
<feature type="transmembrane region" description="Helical" evidence="1">
    <location>
        <begin position="29"/>
        <end position="60"/>
    </location>
</feature>
<reference evidence="3" key="2">
    <citation type="submission" date="2020-12" db="EMBL/GenBank/DDBJ databases">
        <title>New Spironucleus salmonicida genome in near-complete chromosomes.</title>
        <authorList>
            <person name="Xu F."/>
            <person name="Kurt Z."/>
            <person name="Jimenez-Gonzalez A."/>
            <person name="Astvaldsson A."/>
            <person name="Andersson J.O."/>
            <person name="Svard S.G."/>
        </authorList>
    </citation>
    <scope>NUCLEOTIDE SEQUENCE</scope>
    <source>
        <strain evidence="3">ATCC 50377</strain>
    </source>
</reference>
<proteinExistence type="predicted"/>
<dbReference type="AlphaFoldDB" id="V6LQ30"/>
<dbReference type="KEGG" id="ssao:94302223"/>
<gene>
    <name evidence="3" type="ORF">SS50377_28200</name>
    <name evidence="2" type="ORF">SS50377_fx087</name>
</gene>
<dbReference type="EMBL" id="KI546076">
    <property type="protein sequence ID" value="EST46353.1"/>
    <property type="molecule type" value="Genomic_DNA"/>
</dbReference>